<evidence type="ECO:0008006" key="3">
    <source>
        <dbReference type="Google" id="ProtNLM"/>
    </source>
</evidence>
<name>A0A8D8XAC9_9HEMI</name>
<keyword evidence="1" id="KW-0472">Membrane</keyword>
<protein>
    <recommendedName>
        <fullName evidence="3">Transmembrane protein</fullName>
    </recommendedName>
</protein>
<keyword evidence="1" id="KW-0812">Transmembrane</keyword>
<accession>A0A8D8XAC9</accession>
<proteinExistence type="predicted"/>
<dbReference type="AlphaFoldDB" id="A0A8D8XAC9"/>
<sequence length="102" mass="11139">MCGVDASTLMKVMGKVMGKVVMAVVMIAIVVMIAVVRVVMWIRTRDVIRIDVGSDGNGDADLMGVMDLFVGGFGIVNVEVDVFDHFGCFDFGRWLKHVDSNL</sequence>
<keyword evidence="1" id="KW-1133">Transmembrane helix</keyword>
<feature type="transmembrane region" description="Helical" evidence="1">
    <location>
        <begin position="20"/>
        <end position="40"/>
    </location>
</feature>
<organism evidence="2">
    <name type="scientific">Cacopsylla melanoneura</name>
    <dbReference type="NCBI Taxonomy" id="428564"/>
    <lineage>
        <taxon>Eukaryota</taxon>
        <taxon>Metazoa</taxon>
        <taxon>Ecdysozoa</taxon>
        <taxon>Arthropoda</taxon>
        <taxon>Hexapoda</taxon>
        <taxon>Insecta</taxon>
        <taxon>Pterygota</taxon>
        <taxon>Neoptera</taxon>
        <taxon>Paraneoptera</taxon>
        <taxon>Hemiptera</taxon>
        <taxon>Sternorrhyncha</taxon>
        <taxon>Psylloidea</taxon>
        <taxon>Psyllidae</taxon>
        <taxon>Psyllinae</taxon>
        <taxon>Cacopsylla</taxon>
    </lineage>
</organism>
<evidence type="ECO:0000313" key="2">
    <source>
        <dbReference type="EMBL" id="CAG6689863.1"/>
    </source>
</evidence>
<reference evidence="2" key="1">
    <citation type="submission" date="2021-05" db="EMBL/GenBank/DDBJ databases">
        <authorList>
            <person name="Alioto T."/>
            <person name="Alioto T."/>
            <person name="Gomez Garrido J."/>
        </authorList>
    </citation>
    <scope>NUCLEOTIDE SEQUENCE</scope>
</reference>
<dbReference type="EMBL" id="HBUF01294387">
    <property type="protein sequence ID" value="CAG6689863.1"/>
    <property type="molecule type" value="Transcribed_RNA"/>
</dbReference>
<evidence type="ECO:0000256" key="1">
    <source>
        <dbReference type="SAM" id="Phobius"/>
    </source>
</evidence>